<evidence type="ECO:0000256" key="2">
    <source>
        <dbReference type="SAM" id="Phobius"/>
    </source>
</evidence>
<dbReference type="Gene3D" id="3.10.20.320">
    <property type="entry name" value="Putative peptidoglycan bound protein (lpxtg motif)"/>
    <property type="match status" value="2"/>
</dbReference>
<feature type="domain" description="MucBP" evidence="3">
    <location>
        <begin position="113"/>
        <end position="185"/>
    </location>
</feature>
<evidence type="ECO:0000259" key="3">
    <source>
        <dbReference type="Pfam" id="PF06458"/>
    </source>
</evidence>
<dbReference type="InterPro" id="IPR009459">
    <property type="entry name" value="MucBP_dom"/>
</dbReference>
<gene>
    <name evidence="4" type="ORF">FLP15_06640</name>
</gene>
<accession>A0A514Z8H2</accession>
<feature type="transmembrane region" description="Helical" evidence="2">
    <location>
        <begin position="608"/>
        <end position="627"/>
    </location>
</feature>
<organism evidence="4 5">
    <name type="scientific">Lactococcus protaetiae</name>
    <dbReference type="NCBI Taxonomy" id="2592653"/>
    <lineage>
        <taxon>Bacteria</taxon>
        <taxon>Bacillati</taxon>
        <taxon>Bacillota</taxon>
        <taxon>Bacilli</taxon>
        <taxon>Lactobacillales</taxon>
        <taxon>Streptococcaceae</taxon>
        <taxon>Lactococcus</taxon>
    </lineage>
</organism>
<keyword evidence="2" id="KW-0472">Membrane</keyword>
<dbReference type="Pfam" id="PF06458">
    <property type="entry name" value="MucBP"/>
    <property type="match status" value="1"/>
</dbReference>
<dbReference type="Gene3D" id="2.60.120.200">
    <property type="match status" value="1"/>
</dbReference>
<keyword evidence="1" id="KW-0677">Repeat</keyword>
<name>A0A514Z8H2_9LACT</name>
<keyword evidence="5" id="KW-1185">Reference proteome</keyword>
<evidence type="ECO:0000313" key="5">
    <source>
        <dbReference type="Proteomes" id="UP000315128"/>
    </source>
</evidence>
<dbReference type="KEGG" id="lack:FLP15_06640"/>
<reference evidence="4 5" key="1">
    <citation type="submission" date="2019-07" db="EMBL/GenBank/DDBJ databases">
        <title>Genome sequencing of KACC 19320.</title>
        <authorList>
            <person name="Heo J."/>
            <person name="Kim S.-J."/>
            <person name="Kim J.-S."/>
            <person name="Hong S.-B."/>
            <person name="Kwon S.-W."/>
        </authorList>
    </citation>
    <scope>NUCLEOTIDE SEQUENCE [LARGE SCALE GENOMIC DNA]</scope>
    <source>
        <strain evidence="4 5">KACC 19320</strain>
    </source>
</reference>
<sequence>MYDVKNSYPSGGGAPAIAPKTAYNKSDNPQKDIASLADGKFHAYSLTYTASTGAITVVFGSLTWQMPISSLKSLAGDESSSALSFFISGSTGGVTNLQQFQFTSATFTEALGTVTANYVDTSGNTLASSVSTQGIVGKDGYTTSPKSIPGYSLKNVDVSDSTATNSENTITGLYTANDITVNYVYAPNPETATITYIDTDTNQRVGAIDTTTGVFNGISGYTVKIPSGYILSPHQNPNDEFTPANASKKVFNQDGVTQNFNVYLIKQHSIVTDNFFESDATIHYVDMTKNPLPWVSSTPYSSQSNPTGNPTQSNGTLVGAGNDYIYRVWMVGVTTYQPGDATPNVIWYSSTSFVPTLDANGNPKTPDVSDVLDSNGNPINGWTQQSSYNPGLVYYPTVPGYTWQKATQLINGSEVAAGDNEFNGGINGTINITAPQQNGAPDPQHSVYYVYYNSNYSFSNRTTKEVNETINYLDVNSRMPIVTKYTTSQSITVETVTDSSGKQTVYYYRGNGTPESDNHPFAKDGTANPDWADITSFNSSFGGQVNPEITNYTVVGADGNLAASSSYLSNDKTQVTSQAINDKFDDIVVNVYYAYDGQDIHLPFTGGIGWSQILVIALFSAIAAYLIQWGKRIKNKK</sequence>
<keyword evidence="2" id="KW-0812">Transmembrane</keyword>
<evidence type="ECO:0000256" key="1">
    <source>
        <dbReference type="ARBA" id="ARBA00022737"/>
    </source>
</evidence>
<evidence type="ECO:0000313" key="4">
    <source>
        <dbReference type="EMBL" id="QDK70890.1"/>
    </source>
</evidence>
<dbReference type="RefSeq" id="WP_142766465.1">
    <property type="nucleotide sequence ID" value="NZ_CP041356.1"/>
</dbReference>
<dbReference type="Proteomes" id="UP000315128">
    <property type="component" value="Chromosome"/>
</dbReference>
<protein>
    <recommendedName>
        <fullName evidence="3">MucBP domain-containing protein</fullName>
    </recommendedName>
</protein>
<dbReference type="AlphaFoldDB" id="A0A514Z8H2"/>
<proteinExistence type="predicted"/>
<dbReference type="OrthoDB" id="2240016at2"/>
<dbReference type="EMBL" id="CP041356">
    <property type="protein sequence ID" value="QDK70890.1"/>
    <property type="molecule type" value="Genomic_DNA"/>
</dbReference>
<keyword evidence="2" id="KW-1133">Transmembrane helix</keyword>